<dbReference type="KEGG" id="taa:NMY3_00278"/>
<dbReference type="InterPro" id="IPR010297">
    <property type="entry name" value="DUF900_hydrolase"/>
</dbReference>
<dbReference type="SUPFAM" id="SSF53474">
    <property type="entry name" value="alpha/beta-Hydrolases"/>
    <property type="match status" value="1"/>
</dbReference>
<evidence type="ECO:0000313" key="3">
    <source>
        <dbReference type="Proteomes" id="UP000058925"/>
    </source>
</evidence>
<reference evidence="3" key="1">
    <citation type="submission" date="2015-10" db="EMBL/GenBank/DDBJ databases">
        <title>Niche specialization of a soil ammonia-oxidizing archaeon, Candidatus Nitrosocosmicus oleophilus.</title>
        <authorList>
            <person name="Jung M.-Y."/>
            <person name="Rhee S.-K."/>
        </authorList>
    </citation>
    <scope>NUCLEOTIDE SEQUENCE [LARGE SCALE GENOMIC DNA]</scope>
    <source>
        <strain evidence="3">MY3</strain>
    </source>
</reference>
<evidence type="ECO:0000313" key="2">
    <source>
        <dbReference type="EMBL" id="ALI34492.1"/>
    </source>
</evidence>
<gene>
    <name evidence="2" type="ORF">NMY3_00278</name>
</gene>
<accession>A0A654M5S1</accession>
<dbReference type="Proteomes" id="UP000058925">
    <property type="component" value="Chromosome"/>
</dbReference>
<dbReference type="EMBL" id="CP012850">
    <property type="protein sequence ID" value="ALI34492.1"/>
    <property type="molecule type" value="Genomic_DNA"/>
</dbReference>
<feature type="transmembrane region" description="Helical" evidence="1">
    <location>
        <begin position="12"/>
        <end position="34"/>
    </location>
</feature>
<sequence length="379" mass="42668">MVFMKKNTNYRFLIVIIFILTSSIVVSYALSSVWGQTYSNPLIFTRGHYDLDTGQMLQGHNSTDYDASNIPNCPPEIGVFIHGWGLNEPMANERYNRTWMSLQANNYSLPLISFSWDSNTTSSLSDSGLSGWNHAKSIARDNGPKLAQFIIDYADKCNSENKESKIRLISHSLGARVILSSLDSLHKNDSWNNNNYTVTSVHLLGAAVDNEEVSKNILDITNDWTNLWTEKTIAYGNAIEQEVTDFYNLYSPNDNYLEPKALMQIYPSYEYGDWALGQNGYQILPYPITTSLPQNYKESNVENEIAPTCDADGDKNIDFTFSKGDIINRGDNHLGYIGSRNVTDNTKLIDDGAINIVVDNWKNVKPEFDQGLALTARCN</sequence>
<dbReference type="InterPro" id="IPR029058">
    <property type="entry name" value="AB_hydrolase_fold"/>
</dbReference>
<dbReference type="Gene3D" id="3.40.50.1820">
    <property type="entry name" value="alpha/beta hydrolase"/>
    <property type="match status" value="1"/>
</dbReference>
<protein>
    <recommendedName>
        <fullName evidence="4">Alpha/beta hydrolase family protein</fullName>
    </recommendedName>
</protein>
<proteinExistence type="predicted"/>
<evidence type="ECO:0000256" key="1">
    <source>
        <dbReference type="SAM" id="Phobius"/>
    </source>
</evidence>
<keyword evidence="1" id="KW-1133">Transmembrane helix</keyword>
<keyword evidence="3" id="KW-1185">Reference proteome</keyword>
<keyword evidence="1" id="KW-0472">Membrane</keyword>
<evidence type="ECO:0008006" key="4">
    <source>
        <dbReference type="Google" id="ProtNLM"/>
    </source>
</evidence>
<dbReference type="Pfam" id="PF05990">
    <property type="entry name" value="DUF900"/>
    <property type="match status" value="1"/>
</dbReference>
<organism evidence="2 3">
    <name type="scientific">Candidatus Nitrosocosmicus oleophilus</name>
    <dbReference type="NCBI Taxonomy" id="1353260"/>
    <lineage>
        <taxon>Archaea</taxon>
        <taxon>Nitrososphaerota</taxon>
        <taxon>Nitrososphaeria</taxon>
        <taxon>Nitrososphaerales</taxon>
        <taxon>Nitrososphaeraceae</taxon>
        <taxon>Candidatus Nitrosocosmicus</taxon>
    </lineage>
</organism>
<keyword evidence="1" id="KW-0812">Transmembrane</keyword>
<name>A0A654M5S1_9ARCH</name>
<dbReference type="AlphaFoldDB" id="A0A654M5S1"/>